<dbReference type="Gene3D" id="1.20.120.790">
    <property type="entry name" value="Heat shock protein 90, C-terminal domain"/>
    <property type="match status" value="1"/>
</dbReference>
<keyword evidence="4" id="KW-0143">Chaperone</keyword>
<dbReference type="SMART" id="SM00387">
    <property type="entry name" value="HATPase_c"/>
    <property type="match status" value="1"/>
</dbReference>
<keyword evidence="6" id="KW-0732">Signal</keyword>
<keyword evidence="3" id="KW-0067">ATP-binding</keyword>
<dbReference type="Gene3D" id="3.30.230.80">
    <property type="match status" value="1"/>
</dbReference>
<feature type="chain" id="PRO_5046212265" description="Histidine kinase/HSP90-like ATPase domain-containing protein" evidence="6">
    <location>
        <begin position="24"/>
        <end position="857"/>
    </location>
</feature>
<comment type="similarity">
    <text evidence="1">Belongs to the heat shock protein 90 family.</text>
</comment>
<evidence type="ECO:0000256" key="2">
    <source>
        <dbReference type="ARBA" id="ARBA00022741"/>
    </source>
</evidence>
<gene>
    <name evidence="8" type="ORF">OEZ85_013471</name>
</gene>
<evidence type="ECO:0000256" key="5">
    <source>
        <dbReference type="SAM" id="MobiDB-lite"/>
    </source>
</evidence>
<evidence type="ECO:0000256" key="1">
    <source>
        <dbReference type="ARBA" id="ARBA00008239"/>
    </source>
</evidence>
<feature type="region of interest" description="Disordered" evidence="5">
    <location>
        <begin position="825"/>
        <end position="857"/>
    </location>
</feature>
<dbReference type="HAMAP" id="MF_00505">
    <property type="entry name" value="HSP90"/>
    <property type="match status" value="1"/>
</dbReference>
<evidence type="ECO:0000256" key="4">
    <source>
        <dbReference type="ARBA" id="ARBA00023186"/>
    </source>
</evidence>
<evidence type="ECO:0000256" key="3">
    <source>
        <dbReference type="ARBA" id="ARBA00022840"/>
    </source>
</evidence>
<dbReference type="InterPro" id="IPR037196">
    <property type="entry name" value="HSP90_C"/>
</dbReference>
<feature type="compositionally biased region" description="Basic and acidic residues" evidence="5">
    <location>
        <begin position="288"/>
        <end position="307"/>
    </location>
</feature>
<dbReference type="InterPro" id="IPR036890">
    <property type="entry name" value="HATPase_C_sf"/>
</dbReference>
<feature type="compositionally biased region" description="Acidic residues" evidence="5">
    <location>
        <begin position="842"/>
        <end position="851"/>
    </location>
</feature>
<protein>
    <recommendedName>
        <fullName evidence="7">Histidine kinase/HSP90-like ATPase domain-containing protein</fullName>
    </recommendedName>
</protein>
<dbReference type="Pfam" id="PF00183">
    <property type="entry name" value="HSP90"/>
    <property type="match status" value="1"/>
</dbReference>
<keyword evidence="9" id="KW-1185">Reference proteome</keyword>
<organism evidence="8 9">
    <name type="scientific">Tetradesmus obliquus</name>
    <name type="common">Green alga</name>
    <name type="synonym">Acutodesmus obliquus</name>
    <dbReference type="NCBI Taxonomy" id="3088"/>
    <lineage>
        <taxon>Eukaryota</taxon>
        <taxon>Viridiplantae</taxon>
        <taxon>Chlorophyta</taxon>
        <taxon>core chlorophytes</taxon>
        <taxon>Chlorophyceae</taxon>
        <taxon>CS clade</taxon>
        <taxon>Sphaeropleales</taxon>
        <taxon>Scenedesmaceae</taxon>
        <taxon>Tetradesmus</taxon>
    </lineage>
</organism>
<dbReference type="PRINTS" id="PR00775">
    <property type="entry name" value="HEATSHOCK90"/>
</dbReference>
<dbReference type="SUPFAM" id="SSF110942">
    <property type="entry name" value="HSP90 C-terminal domain"/>
    <property type="match status" value="1"/>
</dbReference>
<sequence length="857" mass="94929">MTRTAILLLAGLCLACLAAGIAAADEAAADMTGSPKVNEDVAGSSGTDAAAAERETMGKMSSPGFQRKIRDGAKKFEFQAEVNRLMDILIHSLYSHKDIFLRELISNASDALDKIRFLSLTDKSVLGEGSTAVMDIRIWADKASRQLFIRDRGIGMTQEDLVKNLGTIAKSGTSAFLEQMQKGGDMNLIGQFGVGFYSVYLVADWVEVVSKAPGGKQYIWASGADGQFTVSEDEGENEDLGRGTLIKIHLKEGEEEYADEARLKALVTKYSEFINFPIYLQATTEKEVPVEEKAADGDHATTEKEVPVEEEAADEKSEKESEEAEKESEKEEDEESEKDEKEDDEGDVVDEEDEEEEEKKPKTVKQNVTEWEHLNDNKAIWLRKAKDISEEEYNKFYKAVSKDYDDALNRIHFKAEGDVEFKALLFIPKRAPWDFYDNIQRAKPKATPGGTASAGLKLYVRRVFISDDVDELLPRYLSFLRGVVDSDSLPLNVNREMLQHHASLRTIKKKLVRKALDAIKKMADDEAACNADDSSDDAEKPTGDACKAFGTFWKEFGRALKLGVLEDDNNRGRLAKLLRFYTSKSPKELTSLSGYVSRMKPGQKTIYWIAGMSQDEVARSPFAEKLVAEGYEVMYLTDVLDEYVMQQLTEFEDFKFANIAKEDVDTTAEAEGEDKEAAAKAKKEAAKALKESFKPLTSWWKDLLGSKVAGVKLSKRLSSTPCVVVASKWGQSANMERIMKASAFNDPSRAAMMRGQRTLEINPDHPLIAGLKDKVVADKDDTTAKDTAALLYETALLESGFESDDPKGFTQRMYELIKGQLGVTAELPGSSSSKGEDTAAAAEDDTAEDADSDKLEL</sequence>
<dbReference type="PROSITE" id="PS00298">
    <property type="entry name" value="HSP90"/>
    <property type="match status" value="1"/>
</dbReference>
<evidence type="ECO:0000313" key="9">
    <source>
        <dbReference type="Proteomes" id="UP001244341"/>
    </source>
</evidence>
<dbReference type="SUPFAM" id="SSF55874">
    <property type="entry name" value="ATPase domain of HSP90 chaperone/DNA topoisomerase II/histidine kinase"/>
    <property type="match status" value="1"/>
</dbReference>
<dbReference type="SUPFAM" id="SSF54211">
    <property type="entry name" value="Ribosomal protein S5 domain 2-like"/>
    <property type="match status" value="1"/>
</dbReference>
<feature type="region of interest" description="Disordered" evidence="5">
    <location>
        <begin position="288"/>
        <end position="368"/>
    </location>
</feature>
<accession>A0ABY8UU29</accession>
<dbReference type="Proteomes" id="UP001244341">
    <property type="component" value="Chromosome 17b"/>
</dbReference>
<dbReference type="InterPro" id="IPR020575">
    <property type="entry name" value="Hsp90_N"/>
</dbReference>
<evidence type="ECO:0000313" key="8">
    <source>
        <dbReference type="EMBL" id="WIA23791.1"/>
    </source>
</evidence>
<dbReference type="Gene3D" id="3.30.565.10">
    <property type="entry name" value="Histidine kinase-like ATPase, C-terminal domain"/>
    <property type="match status" value="1"/>
</dbReference>
<dbReference type="CDD" id="cd16927">
    <property type="entry name" value="HATPase_Hsp90-like"/>
    <property type="match status" value="1"/>
</dbReference>
<dbReference type="InterPro" id="IPR001404">
    <property type="entry name" value="Hsp90_fam"/>
</dbReference>
<dbReference type="PIRSF" id="PIRSF002583">
    <property type="entry name" value="Hsp90"/>
    <property type="match status" value="1"/>
</dbReference>
<keyword evidence="2" id="KW-0547">Nucleotide-binding</keyword>
<dbReference type="InterPro" id="IPR020568">
    <property type="entry name" value="Ribosomal_Su5_D2-typ_SF"/>
</dbReference>
<feature type="domain" description="Histidine kinase/HSP90-like ATPase" evidence="7">
    <location>
        <begin position="96"/>
        <end position="254"/>
    </location>
</feature>
<evidence type="ECO:0000256" key="6">
    <source>
        <dbReference type="SAM" id="SignalP"/>
    </source>
</evidence>
<dbReference type="InterPro" id="IPR003594">
    <property type="entry name" value="HATPase_dom"/>
</dbReference>
<proteinExistence type="inferred from homology"/>
<dbReference type="EMBL" id="CP126224">
    <property type="protein sequence ID" value="WIA23791.1"/>
    <property type="molecule type" value="Genomic_DNA"/>
</dbReference>
<dbReference type="NCBIfam" id="NF003555">
    <property type="entry name" value="PRK05218.1"/>
    <property type="match status" value="1"/>
</dbReference>
<dbReference type="Gene3D" id="3.40.50.11260">
    <property type="match status" value="1"/>
</dbReference>
<feature type="signal peptide" evidence="6">
    <location>
        <begin position="1"/>
        <end position="23"/>
    </location>
</feature>
<name>A0ABY8UU29_TETOB</name>
<reference evidence="8 9" key="1">
    <citation type="submission" date="2023-05" db="EMBL/GenBank/DDBJ databases">
        <title>A 100% complete, gapless, phased diploid assembly of the Scenedesmus obliquus UTEX 3031 genome.</title>
        <authorList>
            <person name="Biondi T.C."/>
            <person name="Hanschen E.R."/>
            <person name="Kwon T."/>
            <person name="Eng W."/>
            <person name="Kruse C.P.S."/>
            <person name="Koehler S.I."/>
            <person name="Kunde Y."/>
            <person name="Gleasner C.D."/>
            <person name="You Mak K.T."/>
            <person name="Polle J."/>
            <person name="Hovde B.T."/>
            <person name="Starkenburg S.R."/>
        </authorList>
    </citation>
    <scope>NUCLEOTIDE SEQUENCE [LARGE SCALE GENOMIC DNA]</scope>
    <source>
        <strain evidence="8 9">DOE0152z</strain>
    </source>
</reference>
<dbReference type="PANTHER" id="PTHR11528">
    <property type="entry name" value="HEAT SHOCK PROTEIN 90 FAMILY MEMBER"/>
    <property type="match status" value="1"/>
</dbReference>
<evidence type="ECO:0000259" key="7">
    <source>
        <dbReference type="SMART" id="SM00387"/>
    </source>
</evidence>
<dbReference type="InterPro" id="IPR019805">
    <property type="entry name" value="Heat_shock_protein_90_CS"/>
</dbReference>
<feature type="compositionally biased region" description="Acidic residues" evidence="5">
    <location>
        <begin position="320"/>
        <end position="357"/>
    </location>
</feature>